<accession>A0A9P4NKI6</accession>
<dbReference type="Proteomes" id="UP000800235">
    <property type="component" value="Unassembled WGS sequence"/>
</dbReference>
<reference evidence="2" key="1">
    <citation type="journal article" date="2020" name="Stud. Mycol.">
        <title>101 Dothideomycetes genomes: a test case for predicting lifestyles and emergence of pathogens.</title>
        <authorList>
            <person name="Haridas S."/>
            <person name="Albert R."/>
            <person name="Binder M."/>
            <person name="Bloem J."/>
            <person name="Labutti K."/>
            <person name="Salamov A."/>
            <person name="Andreopoulos B."/>
            <person name="Baker S."/>
            <person name="Barry K."/>
            <person name="Bills G."/>
            <person name="Bluhm B."/>
            <person name="Cannon C."/>
            <person name="Castanera R."/>
            <person name="Culley D."/>
            <person name="Daum C."/>
            <person name="Ezra D."/>
            <person name="Gonzalez J."/>
            <person name="Henrissat B."/>
            <person name="Kuo A."/>
            <person name="Liang C."/>
            <person name="Lipzen A."/>
            <person name="Lutzoni F."/>
            <person name="Magnuson J."/>
            <person name="Mondo S."/>
            <person name="Nolan M."/>
            <person name="Ohm R."/>
            <person name="Pangilinan J."/>
            <person name="Park H.-J."/>
            <person name="Ramirez L."/>
            <person name="Alfaro M."/>
            <person name="Sun H."/>
            <person name="Tritt A."/>
            <person name="Yoshinaga Y."/>
            <person name="Zwiers L.-H."/>
            <person name="Turgeon B."/>
            <person name="Goodwin S."/>
            <person name="Spatafora J."/>
            <person name="Crous P."/>
            <person name="Grigoriev I."/>
        </authorList>
    </citation>
    <scope>NUCLEOTIDE SEQUENCE</scope>
    <source>
        <strain evidence="2">CBS 130266</strain>
    </source>
</reference>
<name>A0A9P4NKI6_9PEZI</name>
<evidence type="ECO:0000313" key="3">
    <source>
        <dbReference type="Proteomes" id="UP000800235"/>
    </source>
</evidence>
<organism evidence="2 3">
    <name type="scientific">Tothia fuscella</name>
    <dbReference type="NCBI Taxonomy" id="1048955"/>
    <lineage>
        <taxon>Eukaryota</taxon>
        <taxon>Fungi</taxon>
        <taxon>Dikarya</taxon>
        <taxon>Ascomycota</taxon>
        <taxon>Pezizomycotina</taxon>
        <taxon>Dothideomycetes</taxon>
        <taxon>Pleosporomycetidae</taxon>
        <taxon>Venturiales</taxon>
        <taxon>Cylindrosympodiaceae</taxon>
        <taxon>Tothia</taxon>
    </lineage>
</organism>
<evidence type="ECO:0000256" key="1">
    <source>
        <dbReference type="SAM" id="MobiDB-lite"/>
    </source>
</evidence>
<feature type="region of interest" description="Disordered" evidence="1">
    <location>
        <begin position="171"/>
        <end position="209"/>
    </location>
</feature>
<dbReference type="OrthoDB" id="5426775at2759"/>
<protein>
    <submittedName>
        <fullName evidence="2">Uncharacterized protein</fullName>
    </submittedName>
</protein>
<keyword evidence="3" id="KW-1185">Reference proteome</keyword>
<feature type="compositionally biased region" description="Polar residues" evidence="1">
    <location>
        <begin position="183"/>
        <end position="209"/>
    </location>
</feature>
<evidence type="ECO:0000313" key="2">
    <source>
        <dbReference type="EMBL" id="KAF2425290.1"/>
    </source>
</evidence>
<dbReference type="AlphaFoldDB" id="A0A9P4NKI6"/>
<sequence>MQSPGAPNNTAVELGALENSRPDLLFGYMYSEIADRLDARAVLSEGEELLTLSKCLTVSDVVAFAFLGAQLKSASSGLRRQHTRSRAVDAARRCRSCTINHARFDFAGITNLPMTSLYEYPIYRTHAIYSCLLHDEEGVKSWRTRMRGIYEWAVGTRAASVKEAVQALDGSVGIGPGRDDESTTMPGSITSAGSQSIAMSISPRTGSNRSIDMETLAQAIYRPGQPLQWPSFTPPRSKSDPGGSGSRRGDEEMSVAMRRLKES</sequence>
<feature type="region of interest" description="Disordered" evidence="1">
    <location>
        <begin position="223"/>
        <end position="263"/>
    </location>
</feature>
<comment type="caution">
    <text evidence="2">The sequence shown here is derived from an EMBL/GenBank/DDBJ whole genome shotgun (WGS) entry which is preliminary data.</text>
</comment>
<dbReference type="EMBL" id="MU007071">
    <property type="protein sequence ID" value="KAF2425290.1"/>
    <property type="molecule type" value="Genomic_DNA"/>
</dbReference>
<gene>
    <name evidence="2" type="ORF">EJ08DRAFT_406692</name>
</gene>
<proteinExistence type="predicted"/>